<dbReference type="EMBL" id="JACCBJ010000001">
    <property type="protein sequence ID" value="NYD75072.1"/>
    <property type="molecule type" value="Genomic_DNA"/>
</dbReference>
<dbReference type="GO" id="GO:0016829">
    <property type="term" value="F:lyase activity"/>
    <property type="evidence" value="ECO:0007669"/>
    <property type="project" value="InterPro"/>
</dbReference>
<gene>
    <name evidence="4" type="ORF">BJ963_002591</name>
</gene>
<dbReference type="RefSeq" id="WP_179457110.1">
    <property type="nucleotide sequence ID" value="NZ_JACCBJ010000001.1"/>
</dbReference>
<feature type="domain" description="Heparinase II/III-like C-terminal" evidence="3">
    <location>
        <begin position="437"/>
        <end position="617"/>
    </location>
</feature>
<reference evidence="4 5" key="1">
    <citation type="submission" date="2020-07" db="EMBL/GenBank/DDBJ databases">
        <title>Sequencing the genomes of 1000 actinobacteria strains.</title>
        <authorList>
            <person name="Klenk H.-P."/>
        </authorList>
    </citation>
    <scope>NUCLEOTIDE SEQUENCE [LARGE SCALE GENOMIC DNA]</scope>
    <source>
        <strain evidence="4 5">DSM 23871</strain>
    </source>
</reference>
<evidence type="ECO:0000313" key="5">
    <source>
        <dbReference type="Proteomes" id="UP000589620"/>
    </source>
</evidence>
<sequence>MSAHTSPPDGVRATPFAGPLWQQWGDRMREPALRARFVRAGTEELRRRSGIPEAGDRSVWAAADPSTITTLRDAAEDDLRRPWADATATLFARFVRDGDRSQYERAVAARQQRLTRAVVLAASTREPEWIDEAADGAVLLCEQSTWCLPAHDDAHARRGFAVPDTAAPYLDLAAGEVVAQLAVADRVLGADWARSWPGLRERIRREAETRVFAPFETRDDLWWLGYWREVNNWNPWILGNVLLAAVLLLDDPERVARMSARALDSLDRYVATLPPDGAIDEGVAYWWNGAGRMLELLALIAQLTDGDLEAGGMPLIGEVLRFPMRMQLGDDWYVNVADGWARSRREEPWQLPFRWALRTGDHRVADWARGGRRPGSPVAPVTGGLPRLVRAVADREWRDAVAAGAPLPRCVWLPSVQVLVRRERAGDSSGLALAAKGGTNDENHNHKDLGSFIVASGGRPLLVDIGKPTYTRETFSADRYRIRAMQSGWHNAPSPHGLEQGEGPGFRARVAGAAPAGEPGGENADSAPPIDLELDLSTAYPLGADESWRRRFRFVSSRRIEVTDTWRLTSAADGSATALHLIAAGDVRLVDGRVVVRADGQGIAVRVEGEGAAPALEVWPLDDPELRAVWGPSLTRITYDLPWAAGTVTTVVEEIG</sequence>
<comment type="caution">
    <text evidence="4">The sequence shown here is derived from an EMBL/GenBank/DDBJ whole genome shotgun (WGS) entry which is preliminary data.</text>
</comment>
<evidence type="ECO:0000259" key="3">
    <source>
        <dbReference type="Pfam" id="PF07940"/>
    </source>
</evidence>
<dbReference type="Gene3D" id="1.50.10.100">
    <property type="entry name" value="Chondroitin AC/alginate lyase"/>
    <property type="match status" value="1"/>
</dbReference>
<evidence type="ECO:0000256" key="1">
    <source>
        <dbReference type="ARBA" id="ARBA00004196"/>
    </source>
</evidence>
<dbReference type="InterPro" id="IPR012480">
    <property type="entry name" value="Hepar_II_III_C"/>
</dbReference>
<evidence type="ECO:0000313" key="4">
    <source>
        <dbReference type="EMBL" id="NYD75072.1"/>
    </source>
</evidence>
<organism evidence="4 5">
    <name type="scientific">Leifsonia soli</name>
    <dbReference type="NCBI Taxonomy" id="582665"/>
    <lineage>
        <taxon>Bacteria</taxon>
        <taxon>Bacillati</taxon>
        <taxon>Actinomycetota</taxon>
        <taxon>Actinomycetes</taxon>
        <taxon>Micrococcales</taxon>
        <taxon>Microbacteriaceae</taxon>
        <taxon>Leifsonia</taxon>
    </lineage>
</organism>
<comment type="subcellular location">
    <subcellularLocation>
        <location evidence="1">Cell envelope</location>
    </subcellularLocation>
</comment>
<dbReference type="Pfam" id="PF07940">
    <property type="entry name" value="Hepar_II_III_C"/>
    <property type="match status" value="1"/>
</dbReference>
<keyword evidence="5" id="KW-1185">Reference proteome</keyword>
<feature type="region of interest" description="Disordered" evidence="2">
    <location>
        <begin position="488"/>
        <end position="527"/>
    </location>
</feature>
<dbReference type="AlphaFoldDB" id="A0A852T2L3"/>
<dbReference type="Gene3D" id="2.70.98.70">
    <property type="match status" value="1"/>
</dbReference>
<evidence type="ECO:0000256" key="2">
    <source>
        <dbReference type="SAM" id="MobiDB-lite"/>
    </source>
</evidence>
<feature type="compositionally biased region" description="Low complexity" evidence="2">
    <location>
        <begin position="505"/>
        <end position="524"/>
    </location>
</feature>
<dbReference type="GO" id="GO:0030313">
    <property type="term" value="C:cell envelope"/>
    <property type="evidence" value="ECO:0007669"/>
    <property type="project" value="UniProtKB-SubCell"/>
</dbReference>
<dbReference type="InterPro" id="IPR008929">
    <property type="entry name" value="Chondroitin_lyas"/>
</dbReference>
<proteinExistence type="predicted"/>
<accession>A0A852T2L3</accession>
<dbReference type="SUPFAM" id="SSF48230">
    <property type="entry name" value="Chondroitin AC/alginate lyase"/>
    <property type="match status" value="1"/>
</dbReference>
<name>A0A852T2L3_9MICO</name>
<dbReference type="Proteomes" id="UP000589620">
    <property type="component" value="Unassembled WGS sequence"/>
</dbReference>
<protein>
    <recommendedName>
        <fullName evidence="3">Heparinase II/III-like C-terminal domain-containing protein</fullName>
    </recommendedName>
</protein>